<dbReference type="SUPFAM" id="SSF103481">
    <property type="entry name" value="Multidrug resistance efflux transporter EmrE"/>
    <property type="match status" value="2"/>
</dbReference>
<comment type="subcellular location">
    <subcellularLocation>
        <location evidence="1">Cell membrane</location>
        <topology evidence="1">Multi-pass membrane protein</topology>
    </subcellularLocation>
</comment>
<dbReference type="PANTHER" id="PTHR32322:SF18">
    <property type="entry name" value="S-ADENOSYLMETHIONINE_S-ADENOSYLHOMOCYSTEINE TRANSPORTER"/>
    <property type="match status" value="1"/>
</dbReference>
<protein>
    <submittedName>
        <fullName evidence="8">DMT family transporter</fullName>
    </submittedName>
</protein>
<sequence length="306" mass="32617">MKPQPVAIGVHLGLMATMLVWALNVSLVKWLTGIMDVMLVASLRMVCASLVLVLLLFLSRQHLPRWRGRTLVLACVSALLMVYGNQILFAGAMEKTTASNAALILALNPLLNGLLEALAFRKRLTAPYVLGALLAVAGVLLVILNRPHLNLAGPSLGDVLVFGSMLSFSTGVLILQRLARDNTAQEINSFLYLIGTLALVLHAAVTLREPLAAVQALSWQGWAGVVFSGVVATAAGALAWTRGVAAMGLGRAAVYMSWVPVLGVAFGALLLGEQLTIWHLFGMILVLSGTVLSSQRFRLLTPVPEK</sequence>
<feature type="transmembrane region" description="Helical" evidence="6">
    <location>
        <begin position="252"/>
        <end position="271"/>
    </location>
</feature>
<dbReference type="PANTHER" id="PTHR32322">
    <property type="entry name" value="INNER MEMBRANE TRANSPORTER"/>
    <property type="match status" value="1"/>
</dbReference>
<dbReference type="InterPro" id="IPR050638">
    <property type="entry name" value="AA-Vitamin_Transporters"/>
</dbReference>
<reference evidence="9" key="1">
    <citation type="submission" date="2018-09" db="EMBL/GenBank/DDBJ databases">
        <authorList>
            <person name="Zhu H."/>
        </authorList>
    </citation>
    <scope>NUCLEOTIDE SEQUENCE [LARGE SCALE GENOMIC DNA]</scope>
    <source>
        <strain evidence="9">K1S02-23</strain>
    </source>
</reference>
<evidence type="ECO:0000256" key="1">
    <source>
        <dbReference type="ARBA" id="ARBA00004651"/>
    </source>
</evidence>
<dbReference type="Proteomes" id="UP000266327">
    <property type="component" value="Unassembled WGS sequence"/>
</dbReference>
<dbReference type="InterPro" id="IPR000620">
    <property type="entry name" value="EamA_dom"/>
</dbReference>
<keyword evidence="4 6" id="KW-1133">Transmembrane helix</keyword>
<keyword evidence="2" id="KW-1003">Cell membrane</keyword>
<evidence type="ECO:0000256" key="4">
    <source>
        <dbReference type="ARBA" id="ARBA00022989"/>
    </source>
</evidence>
<feature type="domain" description="EamA" evidence="7">
    <location>
        <begin position="156"/>
        <end position="294"/>
    </location>
</feature>
<dbReference type="RefSeq" id="WP_119786874.1">
    <property type="nucleotide sequence ID" value="NZ_QYUQ01000002.1"/>
</dbReference>
<feature type="transmembrane region" description="Helical" evidence="6">
    <location>
        <begin position="219"/>
        <end position="240"/>
    </location>
</feature>
<evidence type="ECO:0000313" key="8">
    <source>
        <dbReference type="EMBL" id="RJG03379.1"/>
    </source>
</evidence>
<dbReference type="EMBL" id="QYUQ01000002">
    <property type="protein sequence ID" value="RJG03379.1"/>
    <property type="molecule type" value="Genomic_DNA"/>
</dbReference>
<feature type="transmembrane region" description="Helical" evidence="6">
    <location>
        <begin position="187"/>
        <end position="207"/>
    </location>
</feature>
<keyword evidence="5 6" id="KW-0472">Membrane</keyword>
<dbReference type="OrthoDB" id="5186724at2"/>
<dbReference type="AlphaFoldDB" id="A0A3A3G9F4"/>
<gene>
    <name evidence="8" type="ORF">D3878_18735</name>
</gene>
<evidence type="ECO:0000259" key="7">
    <source>
        <dbReference type="Pfam" id="PF00892"/>
    </source>
</evidence>
<keyword evidence="3 6" id="KW-0812">Transmembrane</keyword>
<evidence type="ECO:0000256" key="5">
    <source>
        <dbReference type="ARBA" id="ARBA00023136"/>
    </source>
</evidence>
<evidence type="ECO:0000256" key="6">
    <source>
        <dbReference type="SAM" id="Phobius"/>
    </source>
</evidence>
<dbReference type="GO" id="GO:0005886">
    <property type="term" value="C:plasma membrane"/>
    <property type="evidence" value="ECO:0007669"/>
    <property type="project" value="UniProtKB-SubCell"/>
</dbReference>
<feature type="transmembrane region" description="Helical" evidence="6">
    <location>
        <begin position="37"/>
        <end position="58"/>
    </location>
</feature>
<feature type="transmembrane region" description="Helical" evidence="6">
    <location>
        <begin position="70"/>
        <end position="89"/>
    </location>
</feature>
<feature type="transmembrane region" description="Helical" evidence="6">
    <location>
        <begin position="277"/>
        <end position="294"/>
    </location>
</feature>
<evidence type="ECO:0000256" key="3">
    <source>
        <dbReference type="ARBA" id="ARBA00022692"/>
    </source>
</evidence>
<organism evidence="8 9">
    <name type="scientific">Noviherbaspirillum sedimenti</name>
    <dbReference type="NCBI Taxonomy" id="2320865"/>
    <lineage>
        <taxon>Bacteria</taxon>
        <taxon>Pseudomonadati</taxon>
        <taxon>Pseudomonadota</taxon>
        <taxon>Betaproteobacteria</taxon>
        <taxon>Burkholderiales</taxon>
        <taxon>Oxalobacteraceae</taxon>
        <taxon>Noviherbaspirillum</taxon>
    </lineage>
</organism>
<evidence type="ECO:0000256" key="2">
    <source>
        <dbReference type="ARBA" id="ARBA00022475"/>
    </source>
</evidence>
<evidence type="ECO:0000313" key="9">
    <source>
        <dbReference type="Proteomes" id="UP000266327"/>
    </source>
</evidence>
<comment type="caution">
    <text evidence="8">The sequence shown here is derived from an EMBL/GenBank/DDBJ whole genome shotgun (WGS) entry which is preliminary data.</text>
</comment>
<feature type="transmembrane region" description="Helical" evidence="6">
    <location>
        <begin position="12"/>
        <end position="31"/>
    </location>
</feature>
<feature type="transmembrane region" description="Helical" evidence="6">
    <location>
        <begin position="156"/>
        <end position="175"/>
    </location>
</feature>
<feature type="transmembrane region" description="Helical" evidence="6">
    <location>
        <begin position="101"/>
        <end position="119"/>
    </location>
</feature>
<name>A0A3A3G9F4_9BURK</name>
<dbReference type="Pfam" id="PF00892">
    <property type="entry name" value="EamA"/>
    <property type="match status" value="2"/>
</dbReference>
<dbReference type="InterPro" id="IPR037185">
    <property type="entry name" value="EmrE-like"/>
</dbReference>
<accession>A0A3A3G9F4</accession>
<keyword evidence="9" id="KW-1185">Reference proteome</keyword>
<proteinExistence type="predicted"/>
<feature type="domain" description="EamA" evidence="7">
    <location>
        <begin position="12"/>
        <end position="143"/>
    </location>
</feature>
<feature type="transmembrane region" description="Helical" evidence="6">
    <location>
        <begin position="126"/>
        <end position="144"/>
    </location>
</feature>